<dbReference type="AlphaFoldDB" id="A0A1H5R7I0"/>
<reference evidence="3" key="1">
    <citation type="submission" date="2016-10" db="EMBL/GenBank/DDBJ databases">
        <authorList>
            <person name="Varghese N."/>
            <person name="Submissions S."/>
        </authorList>
    </citation>
    <scope>NUCLEOTIDE SEQUENCE [LARGE SCALE GENOMIC DNA]</scope>
    <source>
        <strain evidence="3">DSM 44654</strain>
    </source>
</reference>
<sequence length="53" mass="5951">MKLTISPLAWFLITVYGALGALILWGTLEDPWWLGIAVWLLLLARWPGEGQAE</sequence>
<evidence type="ECO:0000313" key="3">
    <source>
        <dbReference type="Proteomes" id="UP000198878"/>
    </source>
</evidence>
<keyword evidence="1" id="KW-0812">Transmembrane</keyword>
<dbReference type="RefSeq" id="WP_158104239.1">
    <property type="nucleotide sequence ID" value="NZ_FNUJ01000007.1"/>
</dbReference>
<organism evidence="2 3">
    <name type="scientific">Amycolatopsis pretoriensis</name>
    <dbReference type="NCBI Taxonomy" id="218821"/>
    <lineage>
        <taxon>Bacteria</taxon>
        <taxon>Bacillati</taxon>
        <taxon>Actinomycetota</taxon>
        <taxon>Actinomycetes</taxon>
        <taxon>Pseudonocardiales</taxon>
        <taxon>Pseudonocardiaceae</taxon>
        <taxon>Amycolatopsis</taxon>
    </lineage>
</organism>
<protein>
    <submittedName>
        <fullName evidence="2">Uncharacterized protein</fullName>
    </submittedName>
</protein>
<gene>
    <name evidence="2" type="ORF">SAMN05421837_107338</name>
</gene>
<feature type="transmembrane region" description="Helical" evidence="1">
    <location>
        <begin position="7"/>
        <end position="25"/>
    </location>
</feature>
<dbReference type="Proteomes" id="UP000198878">
    <property type="component" value="Unassembled WGS sequence"/>
</dbReference>
<name>A0A1H5R7I0_9PSEU</name>
<dbReference type="EMBL" id="FNUJ01000007">
    <property type="protein sequence ID" value="SEF34362.1"/>
    <property type="molecule type" value="Genomic_DNA"/>
</dbReference>
<evidence type="ECO:0000256" key="1">
    <source>
        <dbReference type="SAM" id="Phobius"/>
    </source>
</evidence>
<keyword evidence="3" id="KW-1185">Reference proteome</keyword>
<proteinExistence type="predicted"/>
<keyword evidence="1" id="KW-0472">Membrane</keyword>
<keyword evidence="1" id="KW-1133">Transmembrane helix</keyword>
<accession>A0A1H5R7I0</accession>
<dbReference type="STRING" id="218821.SAMN05421837_107338"/>
<evidence type="ECO:0000313" key="2">
    <source>
        <dbReference type="EMBL" id="SEF34362.1"/>
    </source>
</evidence>